<evidence type="ECO:0000313" key="2">
    <source>
        <dbReference type="EMBL" id="NHM01507.1"/>
    </source>
</evidence>
<evidence type="ECO:0000313" key="3">
    <source>
        <dbReference type="Proteomes" id="UP000800984"/>
    </source>
</evidence>
<gene>
    <name evidence="2" type="ORF">G4D72_05205</name>
</gene>
<dbReference type="SUPFAM" id="SSF49464">
    <property type="entry name" value="Carboxypeptidase regulatory domain-like"/>
    <property type="match status" value="1"/>
</dbReference>
<comment type="caution">
    <text evidence="2">The sequence shown here is derived from an EMBL/GenBank/DDBJ whole genome shotgun (WGS) entry which is preliminary data.</text>
</comment>
<evidence type="ECO:0008006" key="4">
    <source>
        <dbReference type="Google" id="ProtNLM"/>
    </source>
</evidence>
<proteinExistence type="predicted"/>
<reference evidence="2 3" key="1">
    <citation type="submission" date="2020-02" db="EMBL/GenBank/DDBJ databases">
        <authorList>
            <person name="Chen W.-M."/>
        </authorList>
    </citation>
    <scope>NUCLEOTIDE SEQUENCE [LARGE SCALE GENOMIC DNA]</scope>
    <source>
        <strain evidence="2 3">KDG-16</strain>
    </source>
</reference>
<name>A0ABX0I2V8_9FLAO</name>
<organism evidence="2 3">
    <name type="scientific">Flavobacterium difficile</name>
    <dbReference type="NCBI Taxonomy" id="2709659"/>
    <lineage>
        <taxon>Bacteria</taxon>
        <taxon>Pseudomonadati</taxon>
        <taxon>Bacteroidota</taxon>
        <taxon>Flavobacteriia</taxon>
        <taxon>Flavobacteriales</taxon>
        <taxon>Flavobacteriaceae</taxon>
        <taxon>Flavobacterium</taxon>
    </lineage>
</organism>
<feature type="transmembrane region" description="Helical" evidence="1">
    <location>
        <begin position="79"/>
        <end position="100"/>
    </location>
</feature>
<dbReference type="InterPro" id="IPR008969">
    <property type="entry name" value="CarboxyPept-like_regulatory"/>
</dbReference>
<dbReference type="EMBL" id="JAAJBT010000002">
    <property type="protein sequence ID" value="NHM01507.1"/>
    <property type="molecule type" value="Genomic_DNA"/>
</dbReference>
<dbReference type="Pfam" id="PF13715">
    <property type="entry name" value="CarbopepD_reg_2"/>
    <property type="match status" value="1"/>
</dbReference>
<keyword evidence="1" id="KW-0472">Membrane</keyword>
<protein>
    <recommendedName>
        <fullName evidence="4">TonB-linked outer membrane protein, SusC/RagA family</fullName>
    </recommendedName>
</protein>
<dbReference type="Proteomes" id="UP000800984">
    <property type="component" value="Unassembled WGS sequence"/>
</dbReference>
<keyword evidence="3" id="KW-1185">Reference proteome</keyword>
<dbReference type="RefSeq" id="WP_166076564.1">
    <property type="nucleotide sequence ID" value="NZ_JAAJBT010000002.1"/>
</dbReference>
<evidence type="ECO:0000256" key="1">
    <source>
        <dbReference type="SAM" id="Phobius"/>
    </source>
</evidence>
<accession>A0ABX0I2V8</accession>
<keyword evidence="1" id="KW-0812">Transmembrane</keyword>
<keyword evidence="1" id="KW-1133">Transmembrane helix</keyword>
<sequence length="226" mass="25605">MKQKIQISIPEPCQEGWQNMTPVEKGRFCASCQKTVLDFTYLSDNEIIKLVSKNDALCGRINVSQLNRNLIETKTKSNYFGYFATSVLAFLGLGTSTIVAQEKPEQEQTDLKYLNKATDSVTRITVTGVVSEYEGKPFPGVTIVRKNTVEGTQTNGKGEYLIQAALGDILVFSYLGYKEYEIIVQSNKMNVNLYKDDNIVIEGYFITLKKRTFFGRTFQKIGNWLR</sequence>